<name>A0A6G0Y7Z1_APHCR</name>
<accession>A0A6G0Y7Z1</accession>
<dbReference type="GO" id="GO:0030891">
    <property type="term" value="C:VCB complex"/>
    <property type="evidence" value="ECO:0007669"/>
    <property type="project" value="InterPro"/>
</dbReference>
<dbReference type="PANTHER" id="PTHR13248">
    <property type="entry name" value="TRANSCRIPTION ELONGATION FACTOR B POLYPEPTIDE 2"/>
    <property type="match status" value="1"/>
</dbReference>
<keyword evidence="3" id="KW-1185">Reference proteome</keyword>
<feature type="non-terminal residue" evidence="2">
    <location>
        <position position="1"/>
    </location>
</feature>
<gene>
    <name evidence="2" type="ORF">FWK35_00027819</name>
</gene>
<dbReference type="Pfam" id="PF00240">
    <property type="entry name" value="ubiquitin"/>
    <property type="match status" value="1"/>
</dbReference>
<dbReference type="Proteomes" id="UP000478052">
    <property type="component" value="Unassembled WGS sequence"/>
</dbReference>
<sequence length="106" mass="12385">ELDIQETEQETYITVRRKKQTIFLTVEDDKLVYELKYIIGAIIKESPENQQLYHEGQIMDVTKPLSYYDLSHDLLDPMTIDLSLKLENGEFEPLDVVSYSMPSDLL</sequence>
<dbReference type="InterPro" id="IPR029071">
    <property type="entry name" value="Ubiquitin-like_domsf"/>
</dbReference>
<evidence type="ECO:0000313" key="3">
    <source>
        <dbReference type="Proteomes" id="UP000478052"/>
    </source>
</evidence>
<dbReference type="InterPro" id="IPR039049">
    <property type="entry name" value="ELOB"/>
</dbReference>
<organism evidence="2 3">
    <name type="scientific">Aphis craccivora</name>
    <name type="common">Cowpea aphid</name>
    <dbReference type="NCBI Taxonomy" id="307492"/>
    <lineage>
        <taxon>Eukaryota</taxon>
        <taxon>Metazoa</taxon>
        <taxon>Ecdysozoa</taxon>
        <taxon>Arthropoda</taxon>
        <taxon>Hexapoda</taxon>
        <taxon>Insecta</taxon>
        <taxon>Pterygota</taxon>
        <taxon>Neoptera</taxon>
        <taxon>Paraneoptera</taxon>
        <taxon>Hemiptera</taxon>
        <taxon>Sternorrhyncha</taxon>
        <taxon>Aphidomorpha</taxon>
        <taxon>Aphidoidea</taxon>
        <taxon>Aphididae</taxon>
        <taxon>Aphidini</taxon>
        <taxon>Aphis</taxon>
        <taxon>Aphis</taxon>
    </lineage>
</organism>
<dbReference type="InterPro" id="IPR000626">
    <property type="entry name" value="Ubiquitin-like_dom"/>
</dbReference>
<dbReference type="SUPFAM" id="SSF54236">
    <property type="entry name" value="Ubiquitin-like"/>
    <property type="match status" value="1"/>
</dbReference>
<dbReference type="GO" id="GO:0070449">
    <property type="term" value="C:elongin complex"/>
    <property type="evidence" value="ECO:0007669"/>
    <property type="project" value="InterPro"/>
</dbReference>
<dbReference type="OrthoDB" id="7537057at2759"/>
<dbReference type="PANTHER" id="PTHR13248:SF4">
    <property type="entry name" value="ELONGIN B"/>
    <property type="match status" value="1"/>
</dbReference>
<dbReference type="EMBL" id="VUJU01005537">
    <property type="protein sequence ID" value="KAF0750939.1"/>
    <property type="molecule type" value="Genomic_DNA"/>
</dbReference>
<comment type="caution">
    <text evidence="2">The sequence shown here is derived from an EMBL/GenBank/DDBJ whole genome shotgun (WGS) entry which is preliminary data.</text>
</comment>
<dbReference type="AlphaFoldDB" id="A0A6G0Y7Z1"/>
<reference evidence="2 3" key="1">
    <citation type="submission" date="2019-08" db="EMBL/GenBank/DDBJ databases">
        <title>Whole genome of Aphis craccivora.</title>
        <authorList>
            <person name="Voronova N.V."/>
            <person name="Shulinski R.S."/>
            <person name="Bandarenka Y.V."/>
            <person name="Zhorov D.G."/>
            <person name="Warner D."/>
        </authorList>
    </citation>
    <scope>NUCLEOTIDE SEQUENCE [LARGE SCALE GENOMIC DNA]</scope>
    <source>
        <strain evidence="2">180601</strain>
        <tissue evidence="2">Whole Body</tissue>
    </source>
</reference>
<protein>
    <submittedName>
        <fullName evidence="2">Elongin-B-like isoform X1</fullName>
    </submittedName>
</protein>
<dbReference type="GO" id="GO:0006368">
    <property type="term" value="P:transcription elongation by RNA polymerase II"/>
    <property type="evidence" value="ECO:0007669"/>
    <property type="project" value="InterPro"/>
</dbReference>
<feature type="domain" description="Ubiquitin-like" evidence="1">
    <location>
        <begin position="11"/>
        <end position="71"/>
    </location>
</feature>
<evidence type="ECO:0000259" key="1">
    <source>
        <dbReference type="PROSITE" id="PS50053"/>
    </source>
</evidence>
<dbReference type="PROSITE" id="PS50053">
    <property type="entry name" value="UBIQUITIN_2"/>
    <property type="match status" value="1"/>
</dbReference>
<dbReference type="Gene3D" id="3.10.20.90">
    <property type="entry name" value="Phosphatidylinositol 3-kinase Catalytic Subunit, Chain A, domain 1"/>
    <property type="match status" value="1"/>
</dbReference>
<proteinExistence type="predicted"/>
<evidence type="ECO:0000313" key="2">
    <source>
        <dbReference type="EMBL" id="KAF0750939.1"/>
    </source>
</evidence>